<dbReference type="InterPro" id="IPR011396">
    <property type="entry name" value="PT_DNA_restrict"/>
</dbReference>
<dbReference type="InterPro" id="IPR003615">
    <property type="entry name" value="HNH_nuc"/>
</dbReference>
<dbReference type="InterPro" id="IPR058813">
    <property type="entry name" value="DNA-SBD_ScoMcrA"/>
</dbReference>
<gene>
    <name evidence="3" type="ORF">Mco01_43030</name>
</gene>
<dbReference type="CDD" id="cd00085">
    <property type="entry name" value="HNHc"/>
    <property type="match status" value="1"/>
</dbReference>
<dbReference type="Pfam" id="PF26340">
    <property type="entry name" value="DNA-SBD_ScoMcrA"/>
    <property type="match status" value="1"/>
</dbReference>
<keyword evidence="4" id="KW-1185">Reference proteome</keyword>
<dbReference type="Proteomes" id="UP000603904">
    <property type="component" value="Unassembled WGS sequence"/>
</dbReference>
<organism evidence="3 4">
    <name type="scientific">Microbispora corallina</name>
    <dbReference type="NCBI Taxonomy" id="83302"/>
    <lineage>
        <taxon>Bacteria</taxon>
        <taxon>Bacillati</taxon>
        <taxon>Actinomycetota</taxon>
        <taxon>Actinomycetes</taxon>
        <taxon>Streptosporangiales</taxon>
        <taxon>Streptosporangiaceae</taxon>
        <taxon>Microbispora</taxon>
    </lineage>
</organism>
<keyword evidence="3" id="KW-0540">Nuclease</keyword>
<accession>A0ABQ4G2J1</accession>
<keyword evidence="3" id="KW-0255">Endonuclease</keyword>
<dbReference type="NCBIfam" id="NF045808">
    <property type="entry name" value="PT-DNA_restrict"/>
    <property type="match status" value="1"/>
</dbReference>
<proteinExistence type="predicted"/>
<dbReference type="PIRSF" id="PIRSF030850">
    <property type="entry name" value="UCP030850"/>
    <property type="match status" value="1"/>
</dbReference>
<comment type="caution">
    <text evidence="3">The sequence shown here is derived from an EMBL/GenBank/DDBJ whole genome shotgun (WGS) entry which is preliminary data.</text>
</comment>
<evidence type="ECO:0000259" key="2">
    <source>
        <dbReference type="Pfam" id="PF26340"/>
    </source>
</evidence>
<feature type="domain" description="HNH nuclease" evidence="1">
    <location>
        <begin position="181"/>
        <end position="233"/>
    </location>
</feature>
<dbReference type="RefSeq" id="WP_204058649.1">
    <property type="nucleotide sequence ID" value="NZ_BAAAGP010000012.1"/>
</dbReference>
<reference evidence="3 4" key="1">
    <citation type="submission" date="2021-01" db="EMBL/GenBank/DDBJ databases">
        <title>Whole genome shotgun sequence of Microbispora corallina NBRC 16416.</title>
        <authorList>
            <person name="Komaki H."/>
            <person name="Tamura T."/>
        </authorList>
    </citation>
    <scope>NUCLEOTIDE SEQUENCE [LARGE SCALE GENOMIC DNA]</scope>
    <source>
        <strain evidence="3 4">NBRC 16416</strain>
    </source>
</reference>
<sequence length="294" mass="32354">MDWVERVAGVRRWTRNGERAPHKPLLLLYALGRYQREGAEPISFSAAEGDLRRLLKEFGPPRDTSPGYPFHHLANDDGLWLVDTADGRGSPGPEVGRLRESGARGRLHPDLAAALAADSRLVARLARVLLDANFEPSLHADICLLAGLDVDGAEAGGRLLRGRPRRPGFHEEVLMAYEYCCAFCAYDGWLDGTAVGLDAAHVRWWAFDGPDDPGNGLCLCSLHHKLFDKGVLGLTQDRTITVSARFVGRAAAARDMVLALNGRDVREPQRGLDGVHPRHIEWHGRQVFRAPARG</sequence>
<protein>
    <submittedName>
        <fullName evidence="3">HNH endonuclease</fullName>
    </submittedName>
</protein>
<evidence type="ECO:0000259" key="1">
    <source>
        <dbReference type="Pfam" id="PF13391"/>
    </source>
</evidence>
<dbReference type="EMBL" id="BOOC01000021">
    <property type="protein sequence ID" value="GIH41303.1"/>
    <property type="molecule type" value="Genomic_DNA"/>
</dbReference>
<evidence type="ECO:0000313" key="3">
    <source>
        <dbReference type="EMBL" id="GIH41303.1"/>
    </source>
</evidence>
<name>A0ABQ4G2J1_9ACTN</name>
<dbReference type="Pfam" id="PF13391">
    <property type="entry name" value="HNH_2"/>
    <property type="match status" value="1"/>
</dbReference>
<evidence type="ECO:0000313" key="4">
    <source>
        <dbReference type="Proteomes" id="UP000603904"/>
    </source>
</evidence>
<dbReference type="GO" id="GO:0004519">
    <property type="term" value="F:endonuclease activity"/>
    <property type="evidence" value="ECO:0007669"/>
    <property type="project" value="UniProtKB-KW"/>
</dbReference>
<feature type="domain" description="ScoMcrA-like DNA sulfur-binding" evidence="2">
    <location>
        <begin position="3"/>
        <end position="148"/>
    </location>
</feature>
<keyword evidence="3" id="KW-0378">Hydrolase</keyword>